<dbReference type="AlphaFoldDB" id="A0A0N0E184"/>
<evidence type="ECO:0000313" key="3">
    <source>
        <dbReference type="EMBL" id="KPA87385.1"/>
    </source>
</evidence>
<dbReference type="PATRIC" id="fig|50340.43.peg.4251"/>
<gene>
    <name evidence="3" type="ORF">PF66_06015</name>
</gene>
<comment type="caution">
    <text evidence="3">The sequence shown here is derived from an EMBL/GenBank/DDBJ whole genome shotgun (WGS) entry which is preliminary data.</text>
</comment>
<organism evidence="3 4">
    <name type="scientific">Pseudomonas asplenii</name>
    <dbReference type="NCBI Taxonomy" id="53407"/>
    <lineage>
        <taxon>Bacteria</taxon>
        <taxon>Pseudomonadati</taxon>
        <taxon>Pseudomonadota</taxon>
        <taxon>Gammaproteobacteria</taxon>
        <taxon>Pseudomonadales</taxon>
        <taxon>Pseudomonadaceae</taxon>
        <taxon>Pseudomonas</taxon>
    </lineage>
</organism>
<dbReference type="RefSeq" id="WP_054058083.1">
    <property type="nucleotide sequence ID" value="NZ_JAQMZR010000039.1"/>
</dbReference>
<dbReference type="EMBL" id="JSYZ01000030">
    <property type="protein sequence ID" value="KPA87385.1"/>
    <property type="molecule type" value="Genomic_DNA"/>
</dbReference>
<dbReference type="Proteomes" id="UP000037931">
    <property type="component" value="Unassembled WGS sequence"/>
</dbReference>
<reference evidence="3 4" key="1">
    <citation type="journal article" date="2015" name="PLoS ONE">
        <title>Rice-Infecting Pseudomonas Genomes Are Highly Accessorized and Harbor Multiple Putative Virulence Mechanisms to Cause Sheath Brown Rot.</title>
        <authorList>
            <person name="Quibod I.L."/>
            <person name="Grande G."/>
            <person name="Oreiro E.G."/>
            <person name="Borja F.N."/>
            <person name="Dossa G.S."/>
            <person name="Mauleon R."/>
            <person name="Cruz C.V."/>
            <person name="Oliva R."/>
        </authorList>
    </citation>
    <scope>NUCLEOTIDE SEQUENCE [LARGE SCALE GENOMIC DNA]</scope>
    <source>
        <strain evidence="3 4">IRRI 6609</strain>
    </source>
</reference>
<keyword evidence="4" id="KW-1185">Reference proteome</keyword>
<protein>
    <submittedName>
        <fullName evidence="3">Uncharacterized protein</fullName>
    </submittedName>
</protein>
<comment type="similarity">
    <text evidence="1">Belongs to the ZapA family. Type 1 subfamily.</text>
</comment>
<dbReference type="Pfam" id="PF05164">
    <property type="entry name" value="ZapA"/>
    <property type="match status" value="1"/>
</dbReference>
<name>A0A0N0E184_9PSED</name>
<evidence type="ECO:0000256" key="2">
    <source>
        <dbReference type="ARBA" id="ARBA00023054"/>
    </source>
</evidence>
<keyword evidence="2" id="KW-0175">Coiled coil</keyword>
<dbReference type="InterPro" id="IPR036192">
    <property type="entry name" value="Cell_div_ZapA-like_sf"/>
</dbReference>
<proteinExistence type="inferred from homology"/>
<accession>A0A0N0E184</accession>
<dbReference type="OrthoDB" id="6904039at2"/>
<evidence type="ECO:0000313" key="4">
    <source>
        <dbReference type="Proteomes" id="UP000037931"/>
    </source>
</evidence>
<evidence type="ECO:0000256" key="1">
    <source>
        <dbReference type="ARBA" id="ARBA00010074"/>
    </source>
</evidence>
<dbReference type="SUPFAM" id="SSF102829">
    <property type="entry name" value="Cell division protein ZapA-like"/>
    <property type="match status" value="1"/>
</dbReference>
<sequence>MRASNDGVTVISILGEDYSIKAPAGHEQTLLEATQMLKTALVDTKKKFPTLIGEQLLVLTALNLCSQRIEEQREHREVLDRCQEQVSATVDVISRTIGQN</sequence>
<dbReference type="InterPro" id="IPR007838">
    <property type="entry name" value="Cell_div_ZapA-like"/>
</dbReference>
<dbReference type="STRING" id="50340.PF66_06015"/>